<dbReference type="Proteomes" id="UP000660380">
    <property type="component" value="Unassembled WGS sequence"/>
</dbReference>
<evidence type="ECO:0000256" key="2">
    <source>
        <dbReference type="ARBA" id="ARBA00022475"/>
    </source>
</evidence>
<gene>
    <name evidence="10" type="ORF">H6G81_30640</name>
</gene>
<evidence type="ECO:0000256" key="6">
    <source>
        <dbReference type="ARBA" id="ARBA00022989"/>
    </source>
</evidence>
<evidence type="ECO:0000256" key="3">
    <source>
        <dbReference type="ARBA" id="ARBA00022481"/>
    </source>
</evidence>
<keyword evidence="11" id="KW-1185">Reference proteome</keyword>
<evidence type="ECO:0000256" key="7">
    <source>
        <dbReference type="ARBA" id="ARBA00023136"/>
    </source>
</evidence>
<dbReference type="EMBL" id="JACJTA010000107">
    <property type="protein sequence ID" value="MBD2608758.1"/>
    <property type="molecule type" value="Genomic_DNA"/>
</dbReference>
<dbReference type="InterPro" id="IPR045584">
    <property type="entry name" value="Pilin-like"/>
</dbReference>
<keyword evidence="7 8" id="KW-0472">Membrane</keyword>
<dbReference type="InterPro" id="IPR022346">
    <property type="entry name" value="T2SS_GspH"/>
</dbReference>
<dbReference type="SUPFAM" id="SSF54523">
    <property type="entry name" value="Pili subunits"/>
    <property type="match status" value="1"/>
</dbReference>
<sequence length="177" mass="19889">MKNNILKNSSNSGFSLVEMLVVIFMVGILSAIAIPSWLSFVNTRRLNVAQDEVYRAMRQAQSQAKKQKLTWQVSFREQNNIVQWAVHPATVNASVANWNNLDSNIRLDQETTLQQSNGIRQIQFDYGGNVTQPPLGRITLSSKYAGKAKRCVYVSTILGAMRTAKEHTTAQDGDYCY</sequence>
<evidence type="ECO:0000256" key="8">
    <source>
        <dbReference type="SAM" id="Phobius"/>
    </source>
</evidence>
<protein>
    <submittedName>
        <fullName evidence="10">Type II secretion system protein</fullName>
    </submittedName>
</protein>
<dbReference type="Gene3D" id="3.30.700.10">
    <property type="entry name" value="Glycoprotein, Type 4 Pilin"/>
    <property type="match status" value="1"/>
</dbReference>
<proteinExistence type="predicted"/>
<keyword evidence="3" id="KW-0488">Methylation</keyword>
<dbReference type="RefSeq" id="WP_029637291.1">
    <property type="nucleotide sequence ID" value="NZ_JACJTA010000107.1"/>
</dbReference>
<name>A0ABR8H174_9CYAN</name>
<dbReference type="Pfam" id="PF07963">
    <property type="entry name" value="N_methyl"/>
    <property type="match status" value="1"/>
</dbReference>
<evidence type="ECO:0000256" key="4">
    <source>
        <dbReference type="ARBA" id="ARBA00022519"/>
    </source>
</evidence>
<evidence type="ECO:0000313" key="11">
    <source>
        <dbReference type="Proteomes" id="UP000660380"/>
    </source>
</evidence>
<dbReference type="Pfam" id="PF12019">
    <property type="entry name" value="GspH"/>
    <property type="match status" value="1"/>
</dbReference>
<keyword evidence="2" id="KW-1003">Cell membrane</keyword>
<evidence type="ECO:0000256" key="1">
    <source>
        <dbReference type="ARBA" id="ARBA00004377"/>
    </source>
</evidence>
<evidence type="ECO:0000259" key="9">
    <source>
        <dbReference type="Pfam" id="PF12019"/>
    </source>
</evidence>
<keyword evidence="6 8" id="KW-1133">Transmembrane helix</keyword>
<feature type="domain" description="General secretion pathway GspH" evidence="9">
    <location>
        <begin position="51"/>
        <end position="155"/>
    </location>
</feature>
<organism evidence="10 11">
    <name type="scientific">Scytonema hofmannii FACHB-248</name>
    <dbReference type="NCBI Taxonomy" id="1842502"/>
    <lineage>
        <taxon>Bacteria</taxon>
        <taxon>Bacillati</taxon>
        <taxon>Cyanobacteriota</taxon>
        <taxon>Cyanophyceae</taxon>
        <taxon>Nostocales</taxon>
        <taxon>Scytonemataceae</taxon>
        <taxon>Scytonema</taxon>
    </lineage>
</organism>
<feature type="transmembrane region" description="Helical" evidence="8">
    <location>
        <begin position="20"/>
        <end position="40"/>
    </location>
</feature>
<evidence type="ECO:0000313" key="10">
    <source>
        <dbReference type="EMBL" id="MBD2608758.1"/>
    </source>
</evidence>
<evidence type="ECO:0000256" key="5">
    <source>
        <dbReference type="ARBA" id="ARBA00022692"/>
    </source>
</evidence>
<accession>A0ABR8H174</accession>
<comment type="subcellular location">
    <subcellularLocation>
        <location evidence="1">Cell inner membrane</location>
        <topology evidence="1">Single-pass membrane protein</topology>
    </subcellularLocation>
</comment>
<dbReference type="NCBIfam" id="TIGR02532">
    <property type="entry name" value="IV_pilin_GFxxxE"/>
    <property type="match status" value="1"/>
</dbReference>
<dbReference type="InterPro" id="IPR012902">
    <property type="entry name" value="N_methyl_site"/>
</dbReference>
<keyword evidence="5 8" id="KW-0812">Transmembrane</keyword>
<reference evidence="10 11" key="1">
    <citation type="journal article" date="2020" name="ISME J.">
        <title>Comparative genomics reveals insights into cyanobacterial evolution and habitat adaptation.</title>
        <authorList>
            <person name="Chen M.Y."/>
            <person name="Teng W.K."/>
            <person name="Zhao L."/>
            <person name="Hu C.X."/>
            <person name="Zhou Y.K."/>
            <person name="Han B.P."/>
            <person name="Song L.R."/>
            <person name="Shu W.S."/>
        </authorList>
    </citation>
    <scope>NUCLEOTIDE SEQUENCE [LARGE SCALE GENOMIC DNA]</scope>
    <source>
        <strain evidence="10 11">FACHB-248</strain>
    </source>
</reference>
<dbReference type="PROSITE" id="PS00409">
    <property type="entry name" value="PROKAR_NTER_METHYL"/>
    <property type="match status" value="1"/>
</dbReference>
<comment type="caution">
    <text evidence="10">The sequence shown here is derived from an EMBL/GenBank/DDBJ whole genome shotgun (WGS) entry which is preliminary data.</text>
</comment>
<keyword evidence="4" id="KW-0997">Cell inner membrane</keyword>